<dbReference type="RefSeq" id="WP_012609097.1">
    <property type="nucleotide sequence ID" value="NC_011766.1"/>
</dbReference>
<evidence type="ECO:0000313" key="2">
    <source>
        <dbReference type="EMBL" id="ACL11756.1"/>
    </source>
</evidence>
<dbReference type="InterPro" id="IPR007374">
    <property type="entry name" value="ASCH_domain"/>
</dbReference>
<protein>
    <recommendedName>
        <fullName evidence="1">ASCH domain-containing protein</fullName>
    </recommendedName>
</protein>
<dbReference type="Pfam" id="PF04266">
    <property type="entry name" value="ASCH"/>
    <property type="match status" value="1"/>
</dbReference>
<proteinExistence type="predicted"/>
<evidence type="ECO:0000259" key="1">
    <source>
        <dbReference type="Pfam" id="PF04266"/>
    </source>
</evidence>
<dbReference type="AlphaFoldDB" id="B8D6M5"/>
<evidence type="ECO:0000313" key="3">
    <source>
        <dbReference type="Proteomes" id="UP000006903"/>
    </source>
</evidence>
<reference evidence="2 3" key="1">
    <citation type="journal article" date="2009" name="J. Bacteriol.">
        <title>Complete genome sequence of the anaerobic, protein-degrading hyperthermophilic crenarchaeon Desulfurococcus kamchatkensis.</title>
        <authorList>
            <person name="Ravin N.V."/>
            <person name="Mardanov A.V."/>
            <person name="Beletsky A.V."/>
            <person name="Kublanov I.V."/>
            <person name="Kolganova T.V."/>
            <person name="Lebedinsky A.V."/>
            <person name="Chernyh N.A."/>
            <person name="Bonch-Osmolovskaya E.A."/>
            <person name="Skryabin K.G."/>
        </authorList>
    </citation>
    <scope>NUCLEOTIDE SEQUENCE [LARGE SCALE GENOMIC DNA]</scope>
    <source>
        <strain evidence="3">DSM 18924 / JCM 16383 / VKM B-2413 / 1221n</strain>
    </source>
</reference>
<dbReference type="EMBL" id="CP001140">
    <property type="protein sequence ID" value="ACL11756.1"/>
    <property type="molecule type" value="Genomic_DNA"/>
</dbReference>
<sequence>MITNVVYKRVCQLTEGDAYRGDGYSSVEELLKDLEKVYNRKITPSDFVTIIEFEVIKNLLDLSMRDIYMGPSPADIASLSRVLNSC</sequence>
<gene>
    <name evidence="2" type="ordered locus">DKAM_1430</name>
</gene>
<dbReference type="Proteomes" id="UP000006903">
    <property type="component" value="Chromosome"/>
</dbReference>
<organism evidence="2 3">
    <name type="scientific">Desulfurococcus amylolyticus (strain DSM 18924 / JCM 16383 / VKM B-2413 / 1221n)</name>
    <name type="common">Desulfurococcus kamchatkensis</name>
    <dbReference type="NCBI Taxonomy" id="490899"/>
    <lineage>
        <taxon>Archaea</taxon>
        <taxon>Thermoproteota</taxon>
        <taxon>Thermoprotei</taxon>
        <taxon>Desulfurococcales</taxon>
        <taxon>Desulfurococcaceae</taxon>
        <taxon>Desulfurococcus</taxon>
    </lineage>
</organism>
<dbReference type="eggNOG" id="arCOG00398">
    <property type="taxonomic scope" value="Archaea"/>
</dbReference>
<dbReference type="KEGG" id="dka:DKAM_1430"/>
<dbReference type="STRING" id="490899.DKAM_1430"/>
<accession>B8D6M5</accession>
<name>B8D6M5_DESA1</name>
<dbReference type="GeneID" id="7171463"/>
<dbReference type="HOGENOM" id="CLU_2490296_0_0_2"/>
<feature type="domain" description="ASCH" evidence="1">
    <location>
        <begin position="2"/>
        <end position="56"/>
    </location>
</feature>